<feature type="signal peptide" evidence="2">
    <location>
        <begin position="1"/>
        <end position="22"/>
    </location>
</feature>
<organism evidence="3 4">
    <name type="scientific">Hartmannibacter diazotrophicus</name>
    <dbReference type="NCBI Taxonomy" id="1482074"/>
    <lineage>
        <taxon>Bacteria</taxon>
        <taxon>Pseudomonadati</taxon>
        <taxon>Pseudomonadota</taxon>
        <taxon>Alphaproteobacteria</taxon>
        <taxon>Hyphomicrobiales</taxon>
        <taxon>Pleomorphomonadaceae</taxon>
        <taxon>Hartmannibacter</taxon>
    </lineage>
</organism>
<protein>
    <recommendedName>
        <fullName evidence="5">Secreted protein</fullName>
    </recommendedName>
</protein>
<proteinExistence type="predicted"/>
<feature type="chain" id="PRO_5013016668" description="Secreted protein" evidence="2">
    <location>
        <begin position="23"/>
        <end position="69"/>
    </location>
</feature>
<accession>A0A2C9DBP7</accession>
<dbReference type="AlphaFoldDB" id="A0A2C9DBP7"/>
<sequence>MIMIAMLIILLDRLTSMLTAMTDPVAGIPCLAYAPGRRPDGAGFGEEDEEEDEDDEEIDEDGKTPAKSS</sequence>
<keyword evidence="2" id="KW-0732">Signal</keyword>
<evidence type="ECO:0000313" key="3">
    <source>
        <dbReference type="EMBL" id="SON57558.1"/>
    </source>
</evidence>
<keyword evidence="4" id="KW-1185">Reference proteome</keyword>
<evidence type="ECO:0000313" key="4">
    <source>
        <dbReference type="Proteomes" id="UP000223606"/>
    </source>
</evidence>
<evidence type="ECO:0008006" key="5">
    <source>
        <dbReference type="Google" id="ProtNLM"/>
    </source>
</evidence>
<dbReference type="Proteomes" id="UP000223606">
    <property type="component" value="Chromosome 1"/>
</dbReference>
<feature type="compositionally biased region" description="Acidic residues" evidence="1">
    <location>
        <begin position="45"/>
        <end position="60"/>
    </location>
</feature>
<evidence type="ECO:0000256" key="2">
    <source>
        <dbReference type="SAM" id="SignalP"/>
    </source>
</evidence>
<dbReference type="KEGG" id="hdi:HDIA_4017"/>
<reference evidence="4" key="1">
    <citation type="submission" date="2017-09" db="EMBL/GenBank/DDBJ databases">
        <title>Genome sequence of Nannocystis excedens DSM 71.</title>
        <authorList>
            <person name="Blom J."/>
        </authorList>
    </citation>
    <scope>NUCLEOTIDE SEQUENCE [LARGE SCALE GENOMIC DNA]</scope>
    <source>
        <strain evidence="4">type strain: E19</strain>
    </source>
</reference>
<evidence type="ECO:0000256" key="1">
    <source>
        <dbReference type="SAM" id="MobiDB-lite"/>
    </source>
</evidence>
<feature type="region of interest" description="Disordered" evidence="1">
    <location>
        <begin position="36"/>
        <end position="69"/>
    </location>
</feature>
<gene>
    <name evidence="3" type="ORF">HDIA_4017</name>
</gene>
<name>A0A2C9DBP7_9HYPH</name>
<dbReference type="EMBL" id="LT960614">
    <property type="protein sequence ID" value="SON57558.1"/>
    <property type="molecule type" value="Genomic_DNA"/>
</dbReference>